<evidence type="ECO:0000256" key="7">
    <source>
        <dbReference type="ARBA" id="ARBA00023242"/>
    </source>
</evidence>
<protein>
    <recommendedName>
        <fullName evidence="3">Mediator of RNA polymerase II transcription subunit 24</fullName>
    </recommendedName>
    <alternativeName>
        <fullName evidence="8">Mediator complex subunit 24</fullName>
    </alternativeName>
</protein>
<dbReference type="EMBL" id="JAHLQT010022272">
    <property type="protein sequence ID" value="KAG7166653.1"/>
    <property type="molecule type" value="Genomic_DNA"/>
</dbReference>
<dbReference type="PANTHER" id="PTHR12898">
    <property type="entry name" value="MEDIATOR OF RNA POLYMERASE II TRANSCRIPTION SUBUNIT 24"/>
    <property type="match status" value="1"/>
</dbReference>
<gene>
    <name evidence="11" type="primary">Ap3b1-L1</name>
    <name evidence="11" type="ORF">Hamer_G013678</name>
</gene>
<dbReference type="Pfam" id="PF01602">
    <property type="entry name" value="Adaptin_N"/>
    <property type="match status" value="1"/>
</dbReference>
<dbReference type="InterPro" id="IPR016024">
    <property type="entry name" value="ARM-type_fold"/>
</dbReference>
<feature type="domain" description="Clathrin/coatomer adaptor adaptin-like N-terminal" evidence="10">
    <location>
        <begin position="978"/>
        <end position="1298"/>
    </location>
</feature>
<proteinExistence type="inferred from homology"/>
<evidence type="ECO:0000256" key="1">
    <source>
        <dbReference type="ARBA" id="ARBA00004123"/>
    </source>
</evidence>
<keyword evidence="12" id="KW-1185">Reference proteome</keyword>
<dbReference type="GO" id="GO:0016192">
    <property type="term" value="P:vesicle-mediated transport"/>
    <property type="evidence" value="ECO:0007669"/>
    <property type="project" value="InterPro"/>
</dbReference>
<sequence>MGPLPNNLMLSYLKHSLSSQIVSYGGVIESISKYDGLHKPHCVHALLTLMQSMMKSVSCRGKPEDCLMLATSIVAGVKWLVQVTGWTTQQLLDLRNAPELSTNLNLAASILTDIFKCPFLICMLEIGRREEPGTWSNCVKKMVEVETLLAGAGAIVENKDLLIITTCQLRDYQPLDSIGIKHIFDSRSVPLCYAMHSLVMLEVMTHTTRDASTFAHQLLLLQQLQGLSTMELYLELLRNSFIGLSCPEHRAYQELKWVGFTFIKVPSILYTIHVIFSGESTSGESEDLLTAVQRLSQLTILLDQVDSRINCNCLEYLLNELVNKTSLISETDAQAIIAVRVQESNVLANIQNNDAQMSHPGSPNLILRAQPTVTSILKTLSNKNQESVLPVMNLLISGKSRDLLLAAAAASGSLHIFAQKFVKFNELSMDPQPGETTKMAINRALMFDISFLLLCHIVQQYGIDVVVSEKCETFVEQWMKENMPELGRVKAPLMSVRTDQNAVEEFIREVNVSELDKKYNMVRWSDVCQVAAVALREVVSASQQGALPVQHVKELLDRLSYHLSTLMVEIAENMVQVMKGGVQAASNTSSSSNRNGSNNPGDSSILSYLFSQEPLSHLLRETWNQVFPGGIITHHALATFKDLLRLGGTRWFVCDLIKVGMQSVFHSDLTRGMDLIYGLLHQNVVGCTLSLLVHALPMHISGSCSGELISKQRTEALARLAVMMIISAWLAVQQPPVKAESATSINLVMGGGGNVSLKRTYHDRELEDLEANLQQHSVDLAIPRGTPGLTKDGTSLLAAVQSLLKLMTQASDKGCIVSQAGVVSPVSQLVVDILHELIAAPYNHTLLTLTPPALLPNLVPLLSSPDAFTYAELLAITAPKPASQPDTAREFVGNFIGAQTPAQAAGARRAAAKLLSPVVIEGRWKYVPRLCEPAILLDPKADISIPLVKDSNERPPTVDVDYAADPASGSFFSTEFKKHEDLKQMLDSNKDGLKLEAMKRIIGMVAKGRDASELFPAVVKNVVSANLEVKKLVYVYLVRYAEEQQDLALLSISTFQRALKDPNQLIRACALRVLSSIRVPVIVPIMMLAIKDAMTDMSPYVRKTAAHAIPKLYNLDPEQKEELIQVIEKLLSDKTTLVVGSAVMAFEEVCPERIDLIHKNYRKLCNLLVDVEEWGQVIIINMLTRYARTQFVDPNAGVSTIVLYKKKSEDDDRERPFYEDDEEIEDDETLAKRPKPMDPDHRLLLRNAKPLLQSRNAAHIAPRTEVSLVARALVRLLRSHREIQAVVLTNIASMSTRRKASGCKGEKESIFVTFSYLHRSLKYLSN</sequence>
<evidence type="ECO:0000256" key="8">
    <source>
        <dbReference type="ARBA" id="ARBA00031960"/>
    </source>
</evidence>
<evidence type="ECO:0000313" key="11">
    <source>
        <dbReference type="EMBL" id="KAG7166653.1"/>
    </source>
</evidence>
<evidence type="ECO:0000313" key="12">
    <source>
        <dbReference type="Proteomes" id="UP000747542"/>
    </source>
</evidence>
<dbReference type="InterPro" id="IPR011989">
    <property type="entry name" value="ARM-like"/>
</dbReference>
<reference evidence="11" key="1">
    <citation type="journal article" date="2021" name="Sci. Adv.">
        <title>The American lobster genome reveals insights on longevity, neural, and immune adaptations.</title>
        <authorList>
            <person name="Polinski J.M."/>
            <person name="Zimin A.V."/>
            <person name="Clark K.F."/>
            <person name="Kohn A.B."/>
            <person name="Sadowski N."/>
            <person name="Timp W."/>
            <person name="Ptitsyn A."/>
            <person name="Khanna P."/>
            <person name="Romanova D.Y."/>
            <person name="Williams P."/>
            <person name="Greenwood S.J."/>
            <person name="Moroz L.L."/>
            <person name="Walt D.R."/>
            <person name="Bodnar A.G."/>
        </authorList>
    </citation>
    <scope>NUCLEOTIDE SEQUENCE</scope>
    <source>
        <strain evidence="11">GMGI-L3</strain>
    </source>
</reference>
<keyword evidence="5" id="KW-0010">Activator</keyword>
<accession>A0A8J5K352</accession>
<comment type="subcellular location">
    <subcellularLocation>
        <location evidence="1">Nucleus</location>
    </subcellularLocation>
</comment>
<dbReference type="GO" id="GO:0003712">
    <property type="term" value="F:transcription coregulator activity"/>
    <property type="evidence" value="ECO:0007669"/>
    <property type="project" value="TreeGrafter"/>
</dbReference>
<dbReference type="SUPFAM" id="SSF48371">
    <property type="entry name" value="ARM repeat"/>
    <property type="match status" value="1"/>
</dbReference>
<dbReference type="GO" id="GO:0016592">
    <property type="term" value="C:mediator complex"/>
    <property type="evidence" value="ECO:0007669"/>
    <property type="project" value="InterPro"/>
</dbReference>
<comment type="similarity">
    <text evidence="2">Belongs to the Mediator complex subunit 24 family.</text>
</comment>
<dbReference type="InterPro" id="IPR002553">
    <property type="entry name" value="Clathrin/coatomer_adapt-like_N"/>
</dbReference>
<dbReference type="InterPro" id="IPR021429">
    <property type="entry name" value="Mediator_Med24"/>
</dbReference>
<feature type="compositionally biased region" description="Basic and acidic residues" evidence="9">
    <location>
        <begin position="1229"/>
        <end position="1239"/>
    </location>
</feature>
<keyword evidence="4" id="KW-0805">Transcription regulation</keyword>
<feature type="compositionally biased region" description="Acidic residues" evidence="9">
    <location>
        <begin position="1219"/>
        <end position="1228"/>
    </location>
</feature>
<name>A0A8J5K352_HOMAM</name>
<evidence type="ECO:0000256" key="4">
    <source>
        <dbReference type="ARBA" id="ARBA00023015"/>
    </source>
</evidence>
<evidence type="ECO:0000256" key="5">
    <source>
        <dbReference type="ARBA" id="ARBA00023159"/>
    </source>
</evidence>
<dbReference type="GO" id="GO:0030117">
    <property type="term" value="C:membrane coat"/>
    <property type="evidence" value="ECO:0007669"/>
    <property type="project" value="InterPro"/>
</dbReference>
<dbReference type="Pfam" id="PF11277">
    <property type="entry name" value="Med24_N"/>
    <property type="match status" value="1"/>
</dbReference>
<organism evidence="11 12">
    <name type="scientific">Homarus americanus</name>
    <name type="common">American lobster</name>
    <dbReference type="NCBI Taxonomy" id="6706"/>
    <lineage>
        <taxon>Eukaryota</taxon>
        <taxon>Metazoa</taxon>
        <taxon>Ecdysozoa</taxon>
        <taxon>Arthropoda</taxon>
        <taxon>Crustacea</taxon>
        <taxon>Multicrustacea</taxon>
        <taxon>Malacostraca</taxon>
        <taxon>Eumalacostraca</taxon>
        <taxon>Eucarida</taxon>
        <taxon>Decapoda</taxon>
        <taxon>Pleocyemata</taxon>
        <taxon>Astacidea</taxon>
        <taxon>Nephropoidea</taxon>
        <taxon>Nephropidae</taxon>
        <taxon>Homarus</taxon>
    </lineage>
</organism>
<evidence type="ECO:0000259" key="10">
    <source>
        <dbReference type="Pfam" id="PF01602"/>
    </source>
</evidence>
<feature type="region of interest" description="Disordered" evidence="9">
    <location>
        <begin position="1213"/>
        <end position="1239"/>
    </location>
</feature>
<dbReference type="GO" id="GO:0060261">
    <property type="term" value="P:positive regulation of transcription initiation by RNA polymerase II"/>
    <property type="evidence" value="ECO:0007669"/>
    <property type="project" value="TreeGrafter"/>
</dbReference>
<dbReference type="GO" id="GO:0006886">
    <property type="term" value="P:intracellular protein transport"/>
    <property type="evidence" value="ECO:0007669"/>
    <property type="project" value="InterPro"/>
</dbReference>
<keyword evidence="6" id="KW-0804">Transcription</keyword>
<keyword evidence="7" id="KW-0539">Nucleus</keyword>
<comment type="caution">
    <text evidence="11">The sequence shown here is derived from an EMBL/GenBank/DDBJ whole genome shotgun (WGS) entry which is preliminary data.</text>
</comment>
<evidence type="ECO:0000256" key="9">
    <source>
        <dbReference type="SAM" id="MobiDB-lite"/>
    </source>
</evidence>
<dbReference type="PANTHER" id="PTHR12898:SF1">
    <property type="entry name" value="MEDIATOR OF RNA POLYMERASE II TRANSCRIPTION SUBUNIT 24"/>
    <property type="match status" value="1"/>
</dbReference>
<evidence type="ECO:0000256" key="2">
    <source>
        <dbReference type="ARBA" id="ARBA00007864"/>
    </source>
</evidence>
<dbReference type="Proteomes" id="UP000747542">
    <property type="component" value="Unassembled WGS sequence"/>
</dbReference>
<evidence type="ECO:0000256" key="3">
    <source>
        <dbReference type="ARBA" id="ARBA00019693"/>
    </source>
</evidence>
<evidence type="ECO:0000256" key="6">
    <source>
        <dbReference type="ARBA" id="ARBA00023163"/>
    </source>
</evidence>
<dbReference type="Gene3D" id="1.25.10.10">
    <property type="entry name" value="Leucine-rich Repeat Variant"/>
    <property type="match status" value="1"/>
</dbReference>